<dbReference type="Proteomes" id="UP001144805">
    <property type="component" value="Unassembled WGS sequence"/>
</dbReference>
<gene>
    <name evidence="1" type="ORF">OSH07_19885</name>
</gene>
<proteinExistence type="predicted"/>
<dbReference type="EMBL" id="JAPKNK010000010">
    <property type="protein sequence ID" value="MCX5571470.1"/>
    <property type="molecule type" value="Genomic_DNA"/>
</dbReference>
<name>A0A9X3E4B7_9HYPH</name>
<evidence type="ECO:0008006" key="3">
    <source>
        <dbReference type="Google" id="ProtNLM"/>
    </source>
</evidence>
<dbReference type="AlphaFoldDB" id="A0A9X3E4B7"/>
<evidence type="ECO:0000313" key="2">
    <source>
        <dbReference type="Proteomes" id="UP001144805"/>
    </source>
</evidence>
<accession>A0A9X3E4B7</accession>
<evidence type="ECO:0000313" key="1">
    <source>
        <dbReference type="EMBL" id="MCX5571470.1"/>
    </source>
</evidence>
<sequence length="198" mass="22010">MHAGLSFVRGMETITVKWADRHLAIFSGRIANLNTKFPLVLPRIINQVGNRAKTQVIRTLTKQTGLKRAVIVKAVGDPGRARPGKLSYDMVTRGGNIRLKYLDPKETLPGVVAKPFGKRTLYPGSFMRGGAFPDRKVVPQWNGHVFFRNRSKGRHYSYARSGVFIPKEMTTGATKAAFEAIAAPLLRQRVEAVLVKLL</sequence>
<organism evidence="1 2">
    <name type="scientific">Kaistia nematophila</name>
    <dbReference type="NCBI Taxonomy" id="2994654"/>
    <lineage>
        <taxon>Bacteria</taxon>
        <taxon>Pseudomonadati</taxon>
        <taxon>Pseudomonadota</taxon>
        <taxon>Alphaproteobacteria</taxon>
        <taxon>Hyphomicrobiales</taxon>
        <taxon>Kaistiaceae</taxon>
        <taxon>Kaistia</taxon>
    </lineage>
</organism>
<protein>
    <recommendedName>
        <fullName evidence="3">Phage tail protein</fullName>
    </recommendedName>
</protein>
<comment type="caution">
    <text evidence="1">The sequence shown here is derived from an EMBL/GenBank/DDBJ whole genome shotgun (WGS) entry which is preliminary data.</text>
</comment>
<reference evidence="1" key="1">
    <citation type="submission" date="2022-11" db="EMBL/GenBank/DDBJ databases">
        <title>Biodiversity and phylogenetic relationships of bacteria.</title>
        <authorList>
            <person name="Machado R.A.R."/>
            <person name="Bhat A."/>
            <person name="Loulou A."/>
            <person name="Kallel S."/>
        </authorList>
    </citation>
    <scope>NUCLEOTIDE SEQUENCE</scope>
    <source>
        <strain evidence="1">K-TC2</strain>
    </source>
</reference>
<keyword evidence="2" id="KW-1185">Reference proteome</keyword>
<dbReference type="RefSeq" id="WP_266340429.1">
    <property type="nucleotide sequence ID" value="NZ_JAPKNK010000010.1"/>
</dbReference>